<evidence type="ECO:0000313" key="2">
    <source>
        <dbReference type="EMBL" id="POS72759.1"/>
    </source>
</evidence>
<comment type="caution">
    <text evidence="2">The sequence shown here is derived from an EMBL/GenBank/DDBJ whole genome shotgun (WGS) entry which is preliminary data.</text>
</comment>
<feature type="compositionally biased region" description="Low complexity" evidence="1">
    <location>
        <begin position="163"/>
        <end position="185"/>
    </location>
</feature>
<feature type="region of interest" description="Disordered" evidence="1">
    <location>
        <begin position="1"/>
        <end position="56"/>
    </location>
</feature>
<protein>
    <submittedName>
        <fullName evidence="2">Uncharacterized protein</fullName>
    </submittedName>
</protein>
<proteinExistence type="predicted"/>
<dbReference type="EMBL" id="MAVT02000932">
    <property type="protein sequence ID" value="POS72759.1"/>
    <property type="molecule type" value="Genomic_DNA"/>
</dbReference>
<dbReference type="InParanoid" id="A0A2P5HRB1"/>
<dbReference type="Proteomes" id="UP000094444">
    <property type="component" value="Unassembled WGS sequence"/>
</dbReference>
<organism evidence="2 3">
    <name type="scientific">Diaporthe helianthi</name>
    <dbReference type="NCBI Taxonomy" id="158607"/>
    <lineage>
        <taxon>Eukaryota</taxon>
        <taxon>Fungi</taxon>
        <taxon>Dikarya</taxon>
        <taxon>Ascomycota</taxon>
        <taxon>Pezizomycotina</taxon>
        <taxon>Sordariomycetes</taxon>
        <taxon>Sordariomycetidae</taxon>
        <taxon>Diaporthales</taxon>
        <taxon>Diaporthaceae</taxon>
        <taxon>Diaporthe</taxon>
    </lineage>
</organism>
<feature type="compositionally biased region" description="Polar residues" evidence="1">
    <location>
        <begin position="197"/>
        <end position="216"/>
    </location>
</feature>
<feature type="region of interest" description="Disordered" evidence="1">
    <location>
        <begin position="152"/>
        <end position="227"/>
    </location>
</feature>
<gene>
    <name evidence="2" type="ORF">DHEL01_v208846</name>
</gene>
<dbReference type="AlphaFoldDB" id="A0A2P5HRB1"/>
<sequence>MPASNGQSKSASIEQSTKVEDINSTTETTTSHTMNLLHQNTLASHGHQVHFPSSSPAQQENMVNFANMELTMPAHSSSEAHQPQPQNIQYQPHSVQYQQINTTHNHPDHPPMESSQDYHLSSEQELASLEPNDEAHDANSVYADSWRNSVPGDLSYQPAPAGHAIPSAAHSQPSSSSHPNTSQAAVEAAHYEESDSPSEATAASADNTNAGSTSTTDAPEPPAQPAADVQVPVSFEDQVSVLLQEVGSTQYGGLIKNGGDALTYKQAVWKAKIGNKRTKYLGRKCDDYPVDEAGQIQVRRRLFEAIVNLGGVQDKVSDDGDFLGSLAVKKVRSLSPVEVELVVNELMEAMRNVQLGSPVVPAGGKVLQAPSFGAKVDAVVAALSLNKAVCKSAIESGDYLARVAAHPAEERRRKNANLANNLKKGNILREASQKDGTARKGKGKEKRPAEDEPEAEAEVEAGRGSEVEGAAVADLESRRPAKRQRTSYKSAKQAQPPQPAQASPQSSSLPHPRALNPHESATNDPDSTRPQQQDDQSQDQATEQDSGQHVDPELVEDYQDIFGHEV</sequence>
<feature type="compositionally biased region" description="Polar residues" evidence="1">
    <location>
        <begin position="1"/>
        <end position="16"/>
    </location>
</feature>
<reference evidence="2" key="1">
    <citation type="submission" date="2017-09" db="EMBL/GenBank/DDBJ databases">
        <title>Polyketide synthases of a Diaporthe helianthi virulent isolate.</title>
        <authorList>
            <person name="Baroncelli R."/>
        </authorList>
    </citation>
    <scope>NUCLEOTIDE SEQUENCE [LARGE SCALE GENOMIC DNA]</scope>
    <source>
        <strain evidence="2">7/96</strain>
    </source>
</reference>
<feature type="region of interest" description="Disordered" evidence="1">
    <location>
        <begin position="408"/>
        <end position="566"/>
    </location>
</feature>
<feature type="compositionally biased region" description="Low complexity" evidence="1">
    <location>
        <begin position="24"/>
        <end position="33"/>
    </location>
</feature>
<keyword evidence="3" id="KW-1185">Reference proteome</keyword>
<dbReference type="STRING" id="158607.A0A2P5HRB1"/>
<feature type="region of interest" description="Disordered" evidence="1">
    <location>
        <begin position="98"/>
        <end position="125"/>
    </location>
</feature>
<feature type="compositionally biased region" description="Low complexity" evidence="1">
    <location>
        <begin position="489"/>
        <end position="508"/>
    </location>
</feature>
<feature type="compositionally biased region" description="Low complexity" evidence="1">
    <location>
        <begin position="524"/>
        <end position="545"/>
    </location>
</feature>
<evidence type="ECO:0000256" key="1">
    <source>
        <dbReference type="SAM" id="MobiDB-lite"/>
    </source>
</evidence>
<accession>A0A2P5HRB1</accession>
<dbReference type="OrthoDB" id="5245144at2759"/>
<feature type="compositionally biased region" description="Polar residues" evidence="1">
    <location>
        <begin position="34"/>
        <end position="43"/>
    </location>
</feature>
<name>A0A2P5HRB1_DIAHE</name>
<feature type="compositionally biased region" description="Polar residues" evidence="1">
    <location>
        <begin position="113"/>
        <end position="125"/>
    </location>
</feature>
<feature type="region of interest" description="Disordered" evidence="1">
    <location>
        <begin position="74"/>
        <end position="93"/>
    </location>
</feature>
<evidence type="ECO:0000313" key="3">
    <source>
        <dbReference type="Proteomes" id="UP000094444"/>
    </source>
</evidence>